<keyword evidence="4 6" id="KW-1133">Transmembrane helix</keyword>
<feature type="transmembrane region" description="Helical" evidence="6">
    <location>
        <begin position="328"/>
        <end position="353"/>
    </location>
</feature>
<feature type="transmembrane region" description="Helical" evidence="6">
    <location>
        <begin position="296"/>
        <end position="316"/>
    </location>
</feature>
<comment type="subcellular location">
    <subcellularLocation>
        <location evidence="1">Cell membrane</location>
        <topology evidence="1">Multi-pass membrane protein</topology>
    </subcellularLocation>
</comment>
<dbReference type="Proteomes" id="UP000076770">
    <property type="component" value="Chromosome i"/>
</dbReference>
<sequence>MYVLVSSPFHYKQFTKFTIFSVFAGFSFIQNELTTYWFFILLFRQEITLFGLGVIARPLVRVFVSYLMGYISDKYDRAKLFYITRGISGILLFPLTFAFIYHSIPLIFGIYYIRTIIVELSNNVGYVAYYAVVPEQVRAKAIFYIRIISMASRVASGAVWYLIYQLISAYDLFLAGILGLIGLALLKGFNIGGGSKRVKLSTAIDFFRKDERIRGIILLYSVTDGLTYSINYLLPLLIIVYHGTEEIYSLSQTVLYGILVIASFVMTRIKDPIKIVSTYILSGFLFYLVLLYPSPYVLLISVLLYGFGSGIVENYVMATIKQSVGDEFLGSVLGLDVLVTSSVEIFLILLGQYLITINVVYYIIVGIVGMSLVLISWLLHPKLKDIKL</sequence>
<dbReference type="EMBL" id="LT549890">
    <property type="protein sequence ID" value="SAI86607.1"/>
    <property type="molecule type" value="Genomic_DNA"/>
</dbReference>
<feature type="transmembrane region" description="Helical" evidence="6">
    <location>
        <begin position="80"/>
        <end position="104"/>
    </location>
</feature>
<dbReference type="Pfam" id="PF07690">
    <property type="entry name" value="MFS_1"/>
    <property type="match status" value="1"/>
</dbReference>
<proteinExistence type="predicted"/>
<dbReference type="Gene3D" id="1.20.1250.20">
    <property type="entry name" value="MFS general substrate transporter like domains"/>
    <property type="match status" value="1"/>
</dbReference>
<dbReference type="GO" id="GO:0005886">
    <property type="term" value="C:plasma membrane"/>
    <property type="evidence" value="ECO:0007669"/>
    <property type="project" value="UniProtKB-SubCell"/>
</dbReference>
<reference evidence="8" key="1">
    <citation type="submission" date="2016-04" db="EMBL/GenBank/DDBJ databases">
        <authorList>
            <person name="Shah S.A."/>
            <person name="Garrett R.A."/>
        </authorList>
    </citation>
    <scope>NUCLEOTIDE SEQUENCE [LARGE SCALE GENOMIC DNA]</scope>
    <source>
        <strain evidence="8">ATCC 35091 / DSM 1616 / JCM 8930 / NBRC 15331 / P1</strain>
    </source>
</reference>
<dbReference type="InterPro" id="IPR036259">
    <property type="entry name" value="MFS_trans_sf"/>
</dbReference>
<protein>
    <submittedName>
        <fullName evidence="7">MFS transporter</fullName>
    </submittedName>
</protein>
<feature type="transmembrane region" description="Helical" evidence="6">
    <location>
        <begin position="20"/>
        <end position="43"/>
    </location>
</feature>
<keyword evidence="3 6" id="KW-0812">Transmembrane</keyword>
<dbReference type="InterPro" id="IPR011701">
    <property type="entry name" value="MFS"/>
</dbReference>
<evidence type="ECO:0000256" key="4">
    <source>
        <dbReference type="ARBA" id="ARBA00022989"/>
    </source>
</evidence>
<evidence type="ECO:0000313" key="8">
    <source>
        <dbReference type="Proteomes" id="UP000076770"/>
    </source>
</evidence>
<name>A0A157T5C3_SACSO</name>
<evidence type="ECO:0000313" key="7">
    <source>
        <dbReference type="EMBL" id="SAI86607.1"/>
    </source>
</evidence>
<feature type="transmembrane region" description="Helical" evidence="6">
    <location>
        <begin position="247"/>
        <end position="266"/>
    </location>
</feature>
<accession>A0A157T5C3</accession>
<evidence type="ECO:0000256" key="6">
    <source>
        <dbReference type="SAM" id="Phobius"/>
    </source>
</evidence>
<feature type="transmembrane region" description="Helical" evidence="6">
    <location>
        <begin position="359"/>
        <end position="379"/>
    </location>
</feature>
<organism evidence="7 8">
    <name type="scientific">Saccharolobus solfataricus</name>
    <name type="common">Sulfolobus solfataricus</name>
    <dbReference type="NCBI Taxonomy" id="2287"/>
    <lineage>
        <taxon>Archaea</taxon>
        <taxon>Thermoproteota</taxon>
        <taxon>Thermoprotei</taxon>
        <taxon>Sulfolobales</taxon>
        <taxon>Sulfolobaceae</taxon>
        <taxon>Saccharolobus</taxon>
    </lineage>
</organism>
<feature type="transmembrane region" description="Helical" evidence="6">
    <location>
        <begin position="217"/>
        <end position="241"/>
    </location>
</feature>
<feature type="transmembrane region" description="Helical" evidence="6">
    <location>
        <begin position="169"/>
        <end position="189"/>
    </location>
</feature>
<evidence type="ECO:0000256" key="1">
    <source>
        <dbReference type="ARBA" id="ARBA00004651"/>
    </source>
</evidence>
<feature type="transmembrane region" description="Helical" evidence="6">
    <location>
        <begin position="49"/>
        <end position="68"/>
    </location>
</feature>
<keyword evidence="5 6" id="KW-0472">Membrane</keyword>
<dbReference type="GO" id="GO:0022857">
    <property type="term" value="F:transmembrane transporter activity"/>
    <property type="evidence" value="ECO:0007669"/>
    <property type="project" value="InterPro"/>
</dbReference>
<dbReference type="AlphaFoldDB" id="A0A157T5C3"/>
<gene>
    <name evidence="7" type="ORF">SSOP1_3053</name>
</gene>
<dbReference type="PATRIC" id="fig|2287.9.peg.3207"/>
<evidence type="ECO:0000256" key="2">
    <source>
        <dbReference type="ARBA" id="ARBA00022475"/>
    </source>
</evidence>
<dbReference type="PANTHER" id="PTHR23513">
    <property type="entry name" value="INTEGRAL MEMBRANE EFFLUX PROTEIN-RELATED"/>
    <property type="match status" value="1"/>
</dbReference>
<dbReference type="SUPFAM" id="SSF103473">
    <property type="entry name" value="MFS general substrate transporter"/>
    <property type="match status" value="1"/>
</dbReference>
<feature type="transmembrane region" description="Helical" evidence="6">
    <location>
        <begin position="143"/>
        <end position="163"/>
    </location>
</feature>
<keyword evidence="2" id="KW-1003">Cell membrane</keyword>
<evidence type="ECO:0000256" key="5">
    <source>
        <dbReference type="ARBA" id="ARBA00023136"/>
    </source>
</evidence>
<dbReference type="PANTHER" id="PTHR23513:SF6">
    <property type="entry name" value="MAJOR FACILITATOR SUPERFAMILY ASSOCIATED DOMAIN-CONTAINING PROTEIN"/>
    <property type="match status" value="1"/>
</dbReference>
<evidence type="ECO:0000256" key="3">
    <source>
        <dbReference type="ARBA" id="ARBA00022692"/>
    </source>
</evidence>